<dbReference type="Proteomes" id="UP001595932">
    <property type="component" value="Unassembled WGS sequence"/>
</dbReference>
<dbReference type="Pfam" id="PF04307">
    <property type="entry name" value="YdjM"/>
    <property type="match status" value="1"/>
</dbReference>
<dbReference type="InterPro" id="IPR007404">
    <property type="entry name" value="YdjM-like"/>
</dbReference>
<keyword evidence="2" id="KW-0378">Hydrolase</keyword>
<organism evidence="2 3">
    <name type="scientific">Planococcus dechangensis</name>
    <dbReference type="NCBI Taxonomy" id="1176255"/>
    <lineage>
        <taxon>Bacteria</taxon>
        <taxon>Bacillati</taxon>
        <taxon>Bacillota</taxon>
        <taxon>Bacilli</taxon>
        <taxon>Bacillales</taxon>
        <taxon>Caryophanaceae</taxon>
        <taxon>Planococcus</taxon>
    </lineage>
</organism>
<protein>
    <submittedName>
        <fullName evidence="2">Metal-dependent hydrolase</fullName>
    </submittedName>
</protein>
<dbReference type="EMBL" id="JBHSGL010000005">
    <property type="protein sequence ID" value="MFC4713238.1"/>
    <property type="molecule type" value="Genomic_DNA"/>
</dbReference>
<feature type="transmembrane region" description="Helical" evidence="1">
    <location>
        <begin position="134"/>
        <end position="152"/>
    </location>
</feature>
<dbReference type="RefSeq" id="WP_377278921.1">
    <property type="nucleotide sequence ID" value="NZ_JBHSGL010000005.1"/>
</dbReference>
<sequence length="158" mass="16797">MTGQTHITGGIAASLAFAQITHYEPVLLLIGGVAGALIPDVCHGSSKIGRKLPILSKLISTIFGHRTFTHSLLFLVLATLLFQAILPNEALAAGILVGMISHIILDMATKRGVKLLFPLTLTVRLPITTSTGSFAEHLVFVALSVLSVYFGYDLFISA</sequence>
<reference evidence="3" key="1">
    <citation type="journal article" date="2019" name="Int. J. Syst. Evol. Microbiol.">
        <title>The Global Catalogue of Microorganisms (GCM) 10K type strain sequencing project: providing services to taxonomists for standard genome sequencing and annotation.</title>
        <authorList>
            <consortium name="The Broad Institute Genomics Platform"/>
            <consortium name="The Broad Institute Genome Sequencing Center for Infectious Disease"/>
            <person name="Wu L."/>
            <person name="Ma J."/>
        </authorList>
    </citation>
    <scope>NUCLEOTIDE SEQUENCE [LARGE SCALE GENOMIC DNA]</scope>
    <source>
        <strain evidence="3">CGMCC 1.12151</strain>
    </source>
</reference>
<keyword evidence="1" id="KW-0812">Transmembrane</keyword>
<evidence type="ECO:0000313" key="3">
    <source>
        <dbReference type="Proteomes" id="UP001595932"/>
    </source>
</evidence>
<evidence type="ECO:0000256" key="1">
    <source>
        <dbReference type="SAM" id="Phobius"/>
    </source>
</evidence>
<feature type="transmembrane region" description="Helical" evidence="1">
    <location>
        <begin position="91"/>
        <end position="109"/>
    </location>
</feature>
<keyword evidence="1" id="KW-0472">Membrane</keyword>
<evidence type="ECO:0000313" key="2">
    <source>
        <dbReference type="EMBL" id="MFC4713238.1"/>
    </source>
</evidence>
<name>A0ABV9MF88_9BACL</name>
<keyword evidence="3" id="KW-1185">Reference proteome</keyword>
<feature type="transmembrane region" description="Helical" evidence="1">
    <location>
        <begin position="67"/>
        <end position="85"/>
    </location>
</feature>
<proteinExistence type="predicted"/>
<dbReference type="PANTHER" id="PTHR35531:SF1">
    <property type="entry name" value="INNER MEMBRANE PROTEIN YBCI-RELATED"/>
    <property type="match status" value="1"/>
</dbReference>
<accession>A0ABV9MF88</accession>
<dbReference type="GO" id="GO:0016787">
    <property type="term" value="F:hydrolase activity"/>
    <property type="evidence" value="ECO:0007669"/>
    <property type="project" value="UniProtKB-KW"/>
</dbReference>
<keyword evidence="1" id="KW-1133">Transmembrane helix</keyword>
<comment type="caution">
    <text evidence="2">The sequence shown here is derived from an EMBL/GenBank/DDBJ whole genome shotgun (WGS) entry which is preliminary data.</text>
</comment>
<dbReference type="PIRSF" id="PIRSF030780">
    <property type="entry name" value="Md_memb_hyd_prd"/>
    <property type="match status" value="1"/>
</dbReference>
<dbReference type="InterPro" id="IPR016956">
    <property type="entry name" value="YdjM"/>
</dbReference>
<gene>
    <name evidence="2" type="ORF">ACFO5U_10215</name>
</gene>
<dbReference type="PANTHER" id="PTHR35531">
    <property type="entry name" value="INNER MEMBRANE PROTEIN YBCI-RELATED"/>
    <property type="match status" value="1"/>
</dbReference>